<name>A0A244CRN2_PSEDV</name>
<keyword evidence="3" id="KW-1185">Reference proteome</keyword>
<dbReference type="OrthoDB" id="9000630at2"/>
<dbReference type="Proteomes" id="UP000194841">
    <property type="component" value="Unassembled WGS sequence"/>
</dbReference>
<reference evidence="2 3" key="1">
    <citation type="submission" date="2017-02" db="EMBL/GenBank/DDBJ databases">
        <title>Pseudoalteromonas ulvae TC14 Genome.</title>
        <authorList>
            <person name="Molmeret M."/>
        </authorList>
    </citation>
    <scope>NUCLEOTIDE SEQUENCE [LARGE SCALE GENOMIC DNA]</scope>
    <source>
        <strain evidence="2">TC14</strain>
    </source>
</reference>
<sequence length="169" mass="19854">MSEKQYFLGYPPAIQQQVSQLITQGKLKHYLLNKYPSPHQIISDKALFHYTNELKQRYLKNTPVINKALYKKQKDLVKNALGTHTFSSKNHGGKLKSSHEIAIAMQLKNAPEPLLKVLVVHELAHFKEKDHNKAFYNLCEHMLPEYHQLELDLRLFIYQCEFFEGLYEK</sequence>
<comment type="caution">
    <text evidence="2">The sequence shown here is derived from an EMBL/GenBank/DDBJ whole genome shotgun (WGS) entry which is preliminary data.</text>
</comment>
<dbReference type="InterPro" id="IPR002725">
    <property type="entry name" value="YgjP-like_metallopeptidase"/>
</dbReference>
<dbReference type="Gene3D" id="3.30.2010.10">
    <property type="entry name" value="Metalloproteases ('zincins'), catalytic domain"/>
    <property type="match status" value="1"/>
</dbReference>
<protein>
    <submittedName>
        <fullName evidence="2">Metal-dependent hydrolase</fullName>
    </submittedName>
</protein>
<gene>
    <name evidence="2" type="ORF">B1199_07970</name>
</gene>
<dbReference type="PANTHER" id="PTHR30399">
    <property type="entry name" value="UNCHARACTERIZED PROTEIN YGJP"/>
    <property type="match status" value="1"/>
</dbReference>
<dbReference type="PANTHER" id="PTHR30399:SF1">
    <property type="entry name" value="UTP PYROPHOSPHATASE"/>
    <property type="match status" value="1"/>
</dbReference>
<dbReference type="Pfam" id="PF01863">
    <property type="entry name" value="YgjP-like"/>
    <property type="match status" value="1"/>
</dbReference>
<accession>A0A244CRN2</accession>
<dbReference type="InterPro" id="IPR053136">
    <property type="entry name" value="UTP_pyrophosphatase-like"/>
</dbReference>
<proteinExistence type="predicted"/>
<evidence type="ECO:0000313" key="3">
    <source>
        <dbReference type="Proteomes" id="UP000194841"/>
    </source>
</evidence>
<feature type="domain" description="YgjP-like metallopeptidase" evidence="1">
    <location>
        <begin position="87"/>
        <end position="153"/>
    </location>
</feature>
<evidence type="ECO:0000259" key="1">
    <source>
        <dbReference type="Pfam" id="PF01863"/>
    </source>
</evidence>
<organism evidence="2 3">
    <name type="scientific">Pseudoalteromonas ulvae</name>
    <dbReference type="NCBI Taxonomy" id="107327"/>
    <lineage>
        <taxon>Bacteria</taxon>
        <taxon>Pseudomonadati</taxon>
        <taxon>Pseudomonadota</taxon>
        <taxon>Gammaproteobacteria</taxon>
        <taxon>Alteromonadales</taxon>
        <taxon>Pseudoalteromonadaceae</taxon>
        <taxon>Pseudoalteromonas</taxon>
    </lineage>
</organism>
<keyword evidence="2" id="KW-0378">Hydrolase</keyword>
<dbReference type="GO" id="GO:0016787">
    <property type="term" value="F:hydrolase activity"/>
    <property type="evidence" value="ECO:0007669"/>
    <property type="project" value="UniProtKB-KW"/>
</dbReference>
<dbReference type="EMBL" id="MWPV01000002">
    <property type="protein sequence ID" value="OUL58272.1"/>
    <property type="molecule type" value="Genomic_DNA"/>
</dbReference>
<dbReference type="CDD" id="cd07344">
    <property type="entry name" value="M48_yhfN_like"/>
    <property type="match status" value="1"/>
</dbReference>
<dbReference type="AlphaFoldDB" id="A0A244CRN2"/>
<evidence type="ECO:0000313" key="2">
    <source>
        <dbReference type="EMBL" id="OUL58272.1"/>
    </source>
</evidence>
<dbReference type="RefSeq" id="WP_086743580.1">
    <property type="nucleotide sequence ID" value="NZ_MWPV01000002.1"/>
</dbReference>